<accession>A0A8S1KMU7</accession>
<feature type="domain" description="Calcineurin-like phosphoesterase" evidence="1">
    <location>
        <begin position="2"/>
        <end position="84"/>
    </location>
</feature>
<comment type="caution">
    <text evidence="2">The sequence shown here is derived from an EMBL/GenBank/DDBJ whole genome shotgun (WGS) entry which is preliminary data.</text>
</comment>
<proteinExistence type="predicted"/>
<evidence type="ECO:0000313" key="3">
    <source>
        <dbReference type="Proteomes" id="UP000692954"/>
    </source>
</evidence>
<sequence length="86" mass="9788">MDVFDCLPLIALIEGQILCVHGGLSPDMRTIDQIRIIDRKIEISHERPFCDLMLSDPEEDEYWAVNSRGAGFLFGAKVTIRILQNQ</sequence>
<protein>
    <recommendedName>
        <fullName evidence="1">Calcineurin-like phosphoesterase domain-containing protein</fullName>
    </recommendedName>
</protein>
<gene>
    <name evidence="2" type="ORF">PSON_ATCC_30995.1.T0060397</name>
</gene>
<organism evidence="2 3">
    <name type="scientific">Paramecium sonneborni</name>
    <dbReference type="NCBI Taxonomy" id="65129"/>
    <lineage>
        <taxon>Eukaryota</taxon>
        <taxon>Sar</taxon>
        <taxon>Alveolata</taxon>
        <taxon>Ciliophora</taxon>
        <taxon>Intramacronucleata</taxon>
        <taxon>Oligohymenophorea</taxon>
        <taxon>Peniculida</taxon>
        <taxon>Parameciidae</taxon>
        <taxon>Paramecium</taxon>
    </lineage>
</organism>
<dbReference type="GO" id="GO:0004722">
    <property type="term" value="F:protein serine/threonine phosphatase activity"/>
    <property type="evidence" value="ECO:0007669"/>
    <property type="project" value="InterPro"/>
</dbReference>
<keyword evidence="3" id="KW-1185">Reference proteome</keyword>
<name>A0A8S1KMU7_9CILI</name>
<dbReference type="InterPro" id="IPR004843">
    <property type="entry name" value="Calcineurin-like_PHP"/>
</dbReference>
<dbReference type="EMBL" id="CAJJDN010000006">
    <property type="protein sequence ID" value="CAD8052324.1"/>
    <property type="molecule type" value="Genomic_DNA"/>
</dbReference>
<evidence type="ECO:0000313" key="2">
    <source>
        <dbReference type="EMBL" id="CAD8052324.1"/>
    </source>
</evidence>
<dbReference type="PANTHER" id="PTHR45619">
    <property type="entry name" value="SERINE/THREONINE-PROTEIN PHOSPHATASE PP2A-RELATED"/>
    <property type="match status" value="1"/>
</dbReference>
<dbReference type="OrthoDB" id="1930084at2759"/>
<dbReference type="InterPro" id="IPR047129">
    <property type="entry name" value="PPA2-like"/>
</dbReference>
<evidence type="ECO:0000259" key="1">
    <source>
        <dbReference type="Pfam" id="PF00149"/>
    </source>
</evidence>
<dbReference type="Proteomes" id="UP000692954">
    <property type="component" value="Unassembled WGS sequence"/>
</dbReference>
<reference evidence="2" key="1">
    <citation type="submission" date="2021-01" db="EMBL/GenBank/DDBJ databases">
        <authorList>
            <consortium name="Genoscope - CEA"/>
            <person name="William W."/>
        </authorList>
    </citation>
    <scope>NUCLEOTIDE SEQUENCE</scope>
</reference>
<dbReference type="AlphaFoldDB" id="A0A8S1KMU7"/>
<dbReference type="Pfam" id="PF00149">
    <property type="entry name" value="Metallophos"/>
    <property type="match status" value="1"/>
</dbReference>